<accession>A0A8J8WGT5</accession>
<evidence type="ECO:0000313" key="6">
    <source>
        <dbReference type="EMBL" id="KAF7715753.1"/>
    </source>
</evidence>
<evidence type="ECO:0000313" key="7">
    <source>
        <dbReference type="Proteomes" id="UP000631181"/>
    </source>
</evidence>
<organism evidence="6 7">
    <name type="scientific">Penicillium ucsense</name>
    <dbReference type="NCBI Taxonomy" id="2839758"/>
    <lineage>
        <taxon>Eukaryota</taxon>
        <taxon>Fungi</taxon>
        <taxon>Dikarya</taxon>
        <taxon>Ascomycota</taxon>
        <taxon>Pezizomycotina</taxon>
        <taxon>Eurotiomycetes</taxon>
        <taxon>Eurotiomycetidae</taxon>
        <taxon>Eurotiales</taxon>
        <taxon>Aspergillaceae</taxon>
        <taxon>Penicillium</taxon>
    </lineage>
</organism>
<gene>
    <name evidence="6" type="ORF">PECM_006522</name>
</gene>
<keyword evidence="3" id="KW-0274">FAD</keyword>
<evidence type="ECO:0000256" key="1">
    <source>
        <dbReference type="ARBA" id="ARBA00005466"/>
    </source>
</evidence>
<evidence type="ECO:0000256" key="4">
    <source>
        <dbReference type="ARBA" id="ARBA00023002"/>
    </source>
</evidence>
<dbReference type="Gene3D" id="3.40.462.20">
    <property type="match status" value="1"/>
</dbReference>
<dbReference type="SUPFAM" id="SSF56176">
    <property type="entry name" value="FAD-binding/transporter-associated domain-like"/>
    <property type="match status" value="1"/>
</dbReference>
<feature type="domain" description="FAD-binding PCMH-type" evidence="5">
    <location>
        <begin position="44"/>
        <end position="217"/>
    </location>
</feature>
<sequence>MGNSQSLPGHDCLLAAVDHRASLVTFQNDALFHLRAPSLYNLDAPVKPLAVTFPENSEQIAKIVQCAARHSLKVQSRSGGHSYGNYGLGGQDGAVVVDLKSFQEFSIDPVTHVATVGSGTLLGDLHSRLYNAGHRAVAHGACLNVGLGGHATIGGLGSMSRQWGMALDHVQEAEVVLADGKIITASATENPDVLFAIKGAAASFGIVTKFKLITHPAPTQAVQYSYSLNIGTTAERARLFADWQRFIYTQNLTRRVSSELVVFEHGVLISGTYFGSPEEWKRLEKKLKFPGADKGNLIVLTDWLGMLVSRAEDLIQQVAGGTPCSFYAKSMSFTDAISAEGVESLFTYLDSATKGTPAWFVIFDLEAGATNDVPNNATAYAHRDTIMWMQSYAVSLIGPVSSTTKDFLGGINQVIAATRPSASYGAYPGYVDPLLENSQQAYWGDNLPKLQKIKGDIDPHDVFHNPESVRVNPAARAQL</sequence>
<dbReference type="Proteomes" id="UP000631181">
    <property type="component" value="Unassembled WGS sequence"/>
</dbReference>
<dbReference type="InterPro" id="IPR012951">
    <property type="entry name" value="BBE"/>
</dbReference>
<keyword evidence="7" id="KW-1185">Reference proteome</keyword>
<dbReference type="PANTHER" id="PTHR42973:SF17">
    <property type="entry name" value="OXIDASE, PUTATIVE (AFU_ORTHOLOGUE AFUA_6G14340)-RELATED"/>
    <property type="match status" value="1"/>
</dbReference>
<dbReference type="InterPro" id="IPR016169">
    <property type="entry name" value="FAD-bd_PCMH_sub2"/>
</dbReference>
<keyword evidence="4 6" id="KW-0560">Oxidoreductase</keyword>
<evidence type="ECO:0000259" key="5">
    <source>
        <dbReference type="PROSITE" id="PS51387"/>
    </source>
</evidence>
<protein>
    <submittedName>
        <fullName evidence="6">Glucooligosaccharide oxidase</fullName>
        <ecNumber evidence="6">1.5.3.-</ecNumber>
    </submittedName>
</protein>
<dbReference type="Pfam" id="PF01565">
    <property type="entry name" value="FAD_binding_4"/>
    <property type="match status" value="1"/>
</dbReference>
<proteinExistence type="inferred from homology"/>
<dbReference type="PROSITE" id="PS51387">
    <property type="entry name" value="FAD_PCMH"/>
    <property type="match status" value="1"/>
</dbReference>
<dbReference type="InterPro" id="IPR050416">
    <property type="entry name" value="FAD-linked_Oxidoreductase"/>
</dbReference>
<dbReference type="AlphaFoldDB" id="A0A8J8WGT5"/>
<comment type="caution">
    <text evidence="6">The sequence shown here is derived from an EMBL/GenBank/DDBJ whole genome shotgun (WGS) entry which is preliminary data.</text>
</comment>
<dbReference type="InterPro" id="IPR036318">
    <property type="entry name" value="FAD-bd_PCMH-like_sf"/>
</dbReference>
<name>A0A8J8WGT5_9EURO</name>
<dbReference type="Gene3D" id="3.30.465.10">
    <property type="match status" value="1"/>
</dbReference>
<dbReference type="EMBL" id="WIWV01000052">
    <property type="protein sequence ID" value="KAF7715753.1"/>
    <property type="molecule type" value="Genomic_DNA"/>
</dbReference>
<dbReference type="PANTHER" id="PTHR42973">
    <property type="entry name" value="BINDING OXIDOREDUCTASE, PUTATIVE (AFU_ORTHOLOGUE AFUA_1G17690)-RELATED"/>
    <property type="match status" value="1"/>
</dbReference>
<comment type="similarity">
    <text evidence="1">Belongs to the oxygen-dependent FAD-linked oxidoreductase family.</text>
</comment>
<dbReference type="InterPro" id="IPR006094">
    <property type="entry name" value="Oxid_FAD_bind_N"/>
</dbReference>
<evidence type="ECO:0000256" key="3">
    <source>
        <dbReference type="ARBA" id="ARBA00022827"/>
    </source>
</evidence>
<keyword evidence="2" id="KW-0285">Flavoprotein</keyword>
<dbReference type="InterPro" id="IPR016166">
    <property type="entry name" value="FAD-bd_PCMH"/>
</dbReference>
<dbReference type="OrthoDB" id="407275at2759"/>
<evidence type="ECO:0000256" key="2">
    <source>
        <dbReference type="ARBA" id="ARBA00022630"/>
    </source>
</evidence>
<dbReference type="GO" id="GO:0071949">
    <property type="term" value="F:FAD binding"/>
    <property type="evidence" value="ECO:0007669"/>
    <property type="project" value="InterPro"/>
</dbReference>
<dbReference type="GO" id="GO:0016491">
    <property type="term" value="F:oxidoreductase activity"/>
    <property type="evidence" value="ECO:0007669"/>
    <property type="project" value="UniProtKB-KW"/>
</dbReference>
<reference evidence="6" key="1">
    <citation type="journal article" date="2020" name="Front. Microbiol.">
        <title>Gene regulatory networks of Penicillium echinulatum 2HH and Penicillium oxalicum 114-2 inferred by a computational biology approach.</title>
        <authorList>
            <person name="Lenz A.R."/>
            <person name="Galan-Vasquez E."/>
            <person name="Balbinot E."/>
            <person name="De Abreu F.P."/>
            <person name="De Oliveira N.S."/>
            <person name="Da Rosa L.O."/>
            <person name="De Avila E Silva S."/>
            <person name="Camassola M."/>
            <person name="Dillon A.J.P."/>
            <person name="Perez-Rueda E."/>
        </authorList>
    </citation>
    <scope>NUCLEOTIDE SEQUENCE</scope>
    <source>
        <strain evidence="6">S1M29</strain>
    </source>
</reference>
<dbReference type="EC" id="1.5.3.-" evidence="6"/>
<dbReference type="Pfam" id="PF08031">
    <property type="entry name" value="BBE"/>
    <property type="match status" value="1"/>
</dbReference>